<accession>A0AA88UYR6</accession>
<evidence type="ECO:0000259" key="6">
    <source>
        <dbReference type="Pfam" id="PF00931"/>
    </source>
</evidence>
<organism evidence="8 9">
    <name type="scientific">Escallonia herrerae</name>
    <dbReference type="NCBI Taxonomy" id="1293975"/>
    <lineage>
        <taxon>Eukaryota</taxon>
        <taxon>Viridiplantae</taxon>
        <taxon>Streptophyta</taxon>
        <taxon>Embryophyta</taxon>
        <taxon>Tracheophyta</taxon>
        <taxon>Spermatophyta</taxon>
        <taxon>Magnoliopsida</taxon>
        <taxon>eudicotyledons</taxon>
        <taxon>Gunneridae</taxon>
        <taxon>Pentapetalae</taxon>
        <taxon>asterids</taxon>
        <taxon>campanulids</taxon>
        <taxon>Escalloniales</taxon>
        <taxon>Escalloniaceae</taxon>
        <taxon>Escallonia</taxon>
    </lineage>
</organism>
<dbReference type="SUPFAM" id="SSF52540">
    <property type="entry name" value="P-loop containing nucleoside triphosphate hydrolases"/>
    <property type="match status" value="1"/>
</dbReference>
<feature type="domain" description="Disease resistance protein At4g27190-like leucine-rich repeats" evidence="7">
    <location>
        <begin position="925"/>
        <end position="1029"/>
    </location>
</feature>
<dbReference type="InterPro" id="IPR050905">
    <property type="entry name" value="Plant_NBS-LRR"/>
</dbReference>
<dbReference type="Gene3D" id="3.40.50.300">
    <property type="entry name" value="P-loop containing nucleotide triphosphate hydrolases"/>
    <property type="match status" value="1"/>
</dbReference>
<feature type="domain" description="Disease resistance protein At4g27190-like leucine-rich repeats" evidence="7">
    <location>
        <begin position="810"/>
        <end position="900"/>
    </location>
</feature>
<evidence type="ECO:0000259" key="7">
    <source>
        <dbReference type="Pfam" id="PF23247"/>
    </source>
</evidence>
<evidence type="ECO:0008006" key="10">
    <source>
        <dbReference type="Google" id="ProtNLM"/>
    </source>
</evidence>
<dbReference type="InterPro" id="IPR002182">
    <property type="entry name" value="NB-ARC"/>
</dbReference>
<evidence type="ECO:0000256" key="5">
    <source>
        <dbReference type="SAM" id="Coils"/>
    </source>
</evidence>
<keyword evidence="2" id="KW-0433">Leucine-rich repeat</keyword>
<dbReference type="InterPro" id="IPR032675">
    <property type="entry name" value="LRR_dom_sf"/>
</dbReference>
<dbReference type="PRINTS" id="PR00364">
    <property type="entry name" value="DISEASERSIST"/>
</dbReference>
<feature type="coiled-coil region" evidence="5">
    <location>
        <begin position="32"/>
        <end position="66"/>
    </location>
</feature>
<evidence type="ECO:0000313" key="8">
    <source>
        <dbReference type="EMBL" id="KAK2998421.1"/>
    </source>
</evidence>
<gene>
    <name evidence="8" type="ORF">RJ639_024057</name>
</gene>
<feature type="domain" description="NB-ARC" evidence="6">
    <location>
        <begin position="173"/>
        <end position="335"/>
    </location>
</feature>
<dbReference type="Proteomes" id="UP001188597">
    <property type="component" value="Unassembled WGS sequence"/>
</dbReference>
<sequence length="1286" mass="145806">MSISVISGCVDDVLGRVRKFLMDGVMREAGYFFKYKTNVTELENNLEKLEDVLSRVQYRVEEDRRNAKDVYKIVSKWLKDAGEKKNESKAFLEEGIQKRAQGVCFKLPFPNLYYRFKLGREATKKSAAVSKLITDGEPFTKSDHEVAHLPPPVEESASISAADHKNQSFESREKVLKDIVAALKDDTVARVGIYGMPGVGKTRMMEQVRSQLVGERCFEEVALAVVSATLDVKSIQRQLANDLGLDDLARKEDERARARLLNRRLNNGRKVLLILDDVWSKLPLADMGIDFGDVKSCKILMTSREKIVCDENNCRPFKIELLKEDEAWCLFKLHAGDCIEKQDIRPSAEKVLKECGKLPLVIRAIGEALKDGEMFDWEDALVQFKNSSPQKIANVDEQVYKTLELSFNLLKSLETKECLLLCSMFGEDAEIPIDDLTRLAKAMGYLPAMDSLWKARNRVLTLVKIPKSSGLLLEGRHEDTVRMHDAIRDVAVSIAPKVLNYGIRYEDTVKSGISKWPMVDETWQRYGAIRLRCDGSLELPRNLECPQLQTFSLENIELSLIQVPNTFFGGLEKLNVLEMSGVSISSALLSLPNPTNLRMLRLERCKLEDITILEGLRKLEVLILKDDTIRELPLEFRELKNLRVLDLEGCPLRVIEEGVLSSLSYLEELYVPCSYKWDAKVTTNDIASTSILAELNALTRVTTLHANIPNIMTFPNYEFCKKLVRYNITVESEVPHFSTRTTRTISIFAKTNVDLKGAIKVLVERAEVLAFDTSHGLERVFYESNGGGFVDLKQLFVTNCIRTEYLLNYRQVSSGSFGKLHYLSVSSSGFKYLFNVSVARGLQQLRHLEIEDCNAMEAIVRNECNVDEEEIMDPVIFHKLEYVSLSFLGSLTSFYSERSETRENLNSGPAQSLFNEKVALPALGELYLQKLEALTIRDCAAVTSEVGYPTSKEPFQAEVTPQLPKLRKLVLQRLPNLKQTALNSNELDESIYPKLTELSILNCDRLRNVFSSSMARNLEHLTELKIRDSEEIQEVIAIAGQGQEEIIDEIIFPRLTYLELINMPKLNNFWTRGCQEQQEEIKVESDLHQPQPLFGKKLQNLEELIIQDCAAVTSEVVTPQLAKLRGLVLQGLPNLKQTALNLNEFHGNVYAKLEKLHILGCGSLRCVFSPAVARNLKHLKTLEIRDSEEIVEVIGTTGQGQEETIDEIIFPQLTCLELQNMPKLSNFWNCGCQEHHEEIKVESDLRQPQPFFSKKGPAVDGNYCDEHYGDPEFQKYGIFDFGDDPI</sequence>
<keyword evidence="4" id="KW-0067">ATP-binding</keyword>
<keyword evidence="4" id="KW-0547">Nucleotide-binding</keyword>
<dbReference type="InterPro" id="IPR057135">
    <property type="entry name" value="At4g27190-like_LRR"/>
</dbReference>
<feature type="domain" description="Disease resistance protein At4g27190-like leucine-rich repeats" evidence="7">
    <location>
        <begin position="1096"/>
        <end position="1187"/>
    </location>
</feature>
<keyword evidence="9" id="KW-1185">Reference proteome</keyword>
<keyword evidence="3" id="KW-0611">Plant defense</keyword>
<dbReference type="Gene3D" id="1.10.8.430">
    <property type="entry name" value="Helical domain of apoptotic protease-activating factors"/>
    <property type="match status" value="1"/>
</dbReference>
<dbReference type="Pfam" id="PF00931">
    <property type="entry name" value="NB-ARC"/>
    <property type="match status" value="1"/>
</dbReference>
<reference evidence="8" key="1">
    <citation type="submission" date="2022-12" db="EMBL/GenBank/DDBJ databases">
        <title>Draft genome assemblies for two species of Escallonia (Escalloniales).</title>
        <authorList>
            <person name="Chanderbali A."/>
            <person name="Dervinis C."/>
            <person name="Anghel I."/>
            <person name="Soltis D."/>
            <person name="Soltis P."/>
            <person name="Zapata F."/>
        </authorList>
    </citation>
    <scope>NUCLEOTIDE SEQUENCE</scope>
    <source>
        <strain evidence="8">UCBG64.0493</strain>
        <tissue evidence="8">Leaf</tissue>
    </source>
</reference>
<name>A0AA88UYR6_9ASTE</name>
<dbReference type="SUPFAM" id="SSF52058">
    <property type="entry name" value="L domain-like"/>
    <property type="match status" value="1"/>
</dbReference>
<keyword evidence="5" id="KW-0175">Coiled coil</keyword>
<feature type="non-terminal residue" evidence="8">
    <location>
        <position position="1"/>
    </location>
</feature>
<comment type="caution">
    <text evidence="8">The sequence shown here is derived from an EMBL/GenBank/DDBJ whole genome shotgun (WGS) entry which is preliminary data.</text>
</comment>
<comment type="similarity">
    <text evidence="1">Belongs to the disease resistance NB-LRR family.</text>
</comment>
<dbReference type="SUPFAM" id="SSF52047">
    <property type="entry name" value="RNI-like"/>
    <property type="match status" value="1"/>
</dbReference>
<evidence type="ECO:0000256" key="1">
    <source>
        <dbReference type="ARBA" id="ARBA00008894"/>
    </source>
</evidence>
<dbReference type="EMBL" id="JAVXUP010003659">
    <property type="protein sequence ID" value="KAK2998421.1"/>
    <property type="molecule type" value="Genomic_DNA"/>
</dbReference>
<evidence type="ECO:0000313" key="9">
    <source>
        <dbReference type="Proteomes" id="UP001188597"/>
    </source>
</evidence>
<dbReference type="GO" id="GO:0006952">
    <property type="term" value="P:defense response"/>
    <property type="evidence" value="ECO:0007669"/>
    <property type="project" value="UniProtKB-KW"/>
</dbReference>
<dbReference type="PANTHER" id="PTHR33463:SF198">
    <property type="entry name" value="RPP4C3"/>
    <property type="match status" value="1"/>
</dbReference>
<dbReference type="InterPro" id="IPR027417">
    <property type="entry name" value="P-loop_NTPase"/>
</dbReference>
<dbReference type="GO" id="GO:0005524">
    <property type="term" value="F:ATP binding"/>
    <property type="evidence" value="ECO:0007669"/>
    <property type="project" value="UniProtKB-KW"/>
</dbReference>
<dbReference type="PANTHER" id="PTHR33463">
    <property type="entry name" value="NB-ARC DOMAIN-CONTAINING PROTEIN-RELATED"/>
    <property type="match status" value="1"/>
</dbReference>
<dbReference type="GO" id="GO:0043531">
    <property type="term" value="F:ADP binding"/>
    <property type="evidence" value="ECO:0007669"/>
    <property type="project" value="InterPro"/>
</dbReference>
<dbReference type="InterPro" id="IPR042197">
    <property type="entry name" value="Apaf_helical"/>
</dbReference>
<evidence type="ECO:0000256" key="4">
    <source>
        <dbReference type="ARBA" id="ARBA00022840"/>
    </source>
</evidence>
<protein>
    <recommendedName>
        <fullName evidence="10">AAA+ ATPase domain-containing protein</fullName>
    </recommendedName>
</protein>
<dbReference type="Pfam" id="PF23247">
    <property type="entry name" value="LRR_RPS2"/>
    <property type="match status" value="3"/>
</dbReference>
<evidence type="ECO:0000256" key="3">
    <source>
        <dbReference type="ARBA" id="ARBA00022821"/>
    </source>
</evidence>
<evidence type="ECO:0000256" key="2">
    <source>
        <dbReference type="ARBA" id="ARBA00022614"/>
    </source>
</evidence>
<dbReference type="Gene3D" id="3.80.10.10">
    <property type="entry name" value="Ribonuclease Inhibitor"/>
    <property type="match status" value="2"/>
</dbReference>
<proteinExistence type="inferred from homology"/>